<dbReference type="EMBL" id="CP061800">
    <property type="protein sequence ID" value="QTA89392.1"/>
    <property type="molecule type" value="Genomic_DNA"/>
</dbReference>
<sequence>MKYPIVSLPEPNPSEFSHVWNVALPHHHPSVPLSEKHAPERFNPFLGEIVSNVFSESIRWPHSELERNRGFFNQVIYLDHWKIARNNLFSEIQDLLCCLAPFASFINMKGLGSYIRYLKEQPALANLPFHLWEDIIQEAMNRGLFSPVSHMPVFLQLDPIFPFFLKTRLYAFERKEKRMAVETAFREYYDSLAEAVYGIMKSNHTDKKALGNTLVKPEYENLVTALYFALDAHESVLSIYRTLSDYLDVTQDHELQLRLGDMVLTGLKDYPREKLNGKLGSEFVVIVDDIARHQLFLGRYSEAERSYQAALNIWLQNEDYDAAMIRKKSGTIYHQLGRVAQEQREWKRAGEYFLKDLEITKEFNDLKGMTTTLRNLRRLWKESGDEKLPEAIAEVLGWKVKA</sequence>
<dbReference type="Proteomes" id="UP000663722">
    <property type="component" value="Chromosome"/>
</dbReference>
<reference evidence="1" key="1">
    <citation type="journal article" date="2021" name="Microb. Physiol.">
        <title>Proteogenomic Insights into the Physiology of Marine, Sulfate-Reducing, Filamentous Desulfonema limicola and Desulfonema magnum.</title>
        <authorList>
            <person name="Schnaars V."/>
            <person name="Wohlbrand L."/>
            <person name="Scheve S."/>
            <person name="Hinrichs C."/>
            <person name="Reinhardt R."/>
            <person name="Rabus R."/>
        </authorList>
    </citation>
    <scope>NUCLEOTIDE SEQUENCE</scope>
    <source>
        <strain evidence="1">4be13</strain>
    </source>
</reference>
<accession>A0A975BPM8</accession>
<gene>
    <name evidence="1" type="ORF">dnm_054430</name>
</gene>
<organism evidence="1 2">
    <name type="scientific">Desulfonema magnum</name>
    <dbReference type="NCBI Taxonomy" id="45655"/>
    <lineage>
        <taxon>Bacteria</taxon>
        <taxon>Pseudomonadati</taxon>
        <taxon>Thermodesulfobacteriota</taxon>
        <taxon>Desulfobacteria</taxon>
        <taxon>Desulfobacterales</taxon>
        <taxon>Desulfococcaceae</taxon>
        <taxon>Desulfonema</taxon>
    </lineage>
</organism>
<protein>
    <submittedName>
        <fullName evidence="1">Tetratricopeptide repeat-containing</fullName>
    </submittedName>
</protein>
<dbReference type="InterPro" id="IPR011990">
    <property type="entry name" value="TPR-like_helical_dom_sf"/>
</dbReference>
<dbReference type="Gene3D" id="1.25.40.10">
    <property type="entry name" value="Tetratricopeptide repeat domain"/>
    <property type="match status" value="1"/>
</dbReference>
<evidence type="ECO:0000313" key="2">
    <source>
        <dbReference type="Proteomes" id="UP000663722"/>
    </source>
</evidence>
<dbReference type="RefSeq" id="WP_207678031.1">
    <property type="nucleotide sequence ID" value="NZ_CP061800.1"/>
</dbReference>
<dbReference type="AlphaFoldDB" id="A0A975BPM8"/>
<proteinExistence type="predicted"/>
<keyword evidence="2" id="KW-1185">Reference proteome</keyword>
<evidence type="ECO:0000313" key="1">
    <source>
        <dbReference type="EMBL" id="QTA89392.1"/>
    </source>
</evidence>
<dbReference type="KEGG" id="dmm:dnm_054430"/>
<dbReference type="SUPFAM" id="SSF48452">
    <property type="entry name" value="TPR-like"/>
    <property type="match status" value="1"/>
</dbReference>
<name>A0A975BPM8_9BACT</name>